<organism evidence="2 3">
    <name type="scientific">Rickenella mellea</name>
    <dbReference type="NCBI Taxonomy" id="50990"/>
    <lineage>
        <taxon>Eukaryota</taxon>
        <taxon>Fungi</taxon>
        <taxon>Dikarya</taxon>
        <taxon>Basidiomycota</taxon>
        <taxon>Agaricomycotina</taxon>
        <taxon>Agaricomycetes</taxon>
        <taxon>Hymenochaetales</taxon>
        <taxon>Rickenellaceae</taxon>
        <taxon>Rickenella</taxon>
    </lineage>
</organism>
<evidence type="ECO:0000313" key="3">
    <source>
        <dbReference type="Proteomes" id="UP000294933"/>
    </source>
</evidence>
<name>A0A4Y7QIE0_9AGAM</name>
<dbReference type="VEuPathDB" id="FungiDB:BD410DRAFT_782961"/>
<protein>
    <submittedName>
        <fullName evidence="2">Uncharacterized protein</fullName>
    </submittedName>
</protein>
<feature type="compositionally biased region" description="Polar residues" evidence="1">
    <location>
        <begin position="137"/>
        <end position="155"/>
    </location>
</feature>
<feature type="region of interest" description="Disordered" evidence="1">
    <location>
        <begin position="258"/>
        <end position="289"/>
    </location>
</feature>
<feature type="region of interest" description="Disordered" evidence="1">
    <location>
        <begin position="124"/>
        <end position="174"/>
    </location>
</feature>
<sequence>MSYKVSHLAELSVRLSSLTHFIDAIEDLRSLMRLTPSDLTPHPRKMIALVEVAKSTLKTEGILIRTFASCPSSLRGYKDAYFNLLQELRSHVNQLRLESENRDLQVRVSRLLLPLSSSLVFSTESRREQLGGDNDLQKITSPRSAGTFSSRSGQRGHQILSLPPNAMPPPQDLPPARVIISTAVASSLAYPHRAMRSFEPQPLPEIQSHGATFSGQHERDAHERIADADSCDDMDLENSAPLVMPRLARRQTFGIFCTGRGRGAMTGERPRRKRSPSVRSNTASHISRS</sequence>
<proteinExistence type="predicted"/>
<reference evidence="2 3" key="1">
    <citation type="submission" date="2018-06" db="EMBL/GenBank/DDBJ databases">
        <title>A transcriptomic atlas of mushroom development highlights an independent origin of complex multicellularity.</title>
        <authorList>
            <consortium name="DOE Joint Genome Institute"/>
            <person name="Krizsan K."/>
            <person name="Almasi E."/>
            <person name="Merenyi Z."/>
            <person name="Sahu N."/>
            <person name="Viragh M."/>
            <person name="Koszo T."/>
            <person name="Mondo S."/>
            <person name="Kiss B."/>
            <person name="Balint B."/>
            <person name="Kues U."/>
            <person name="Barry K."/>
            <person name="Hegedus J.C."/>
            <person name="Henrissat B."/>
            <person name="Johnson J."/>
            <person name="Lipzen A."/>
            <person name="Ohm R."/>
            <person name="Nagy I."/>
            <person name="Pangilinan J."/>
            <person name="Yan J."/>
            <person name="Xiong Y."/>
            <person name="Grigoriev I.V."/>
            <person name="Hibbett D.S."/>
            <person name="Nagy L.G."/>
        </authorList>
    </citation>
    <scope>NUCLEOTIDE SEQUENCE [LARGE SCALE GENOMIC DNA]</scope>
    <source>
        <strain evidence="2 3">SZMC22713</strain>
    </source>
</reference>
<feature type="region of interest" description="Disordered" evidence="1">
    <location>
        <begin position="203"/>
        <end position="222"/>
    </location>
</feature>
<dbReference type="Proteomes" id="UP000294933">
    <property type="component" value="Unassembled WGS sequence"/>
</dbReference>
<accession>A0A4Y7QIE0</accession>
<evidence type="ECO:0000313" key="2">
    <source>
        <dbReference type="EMBL" id="TDL26872.1"/>
    </source>
</evidence>
<gene>
    <name evidence="2" type="ORF">BD410DRAFT_782961</name>
</gene>
<dbReference type="OrthoDB" id="2793736at2759"/>
<dbReference type="AlphaFoldDB" id="A0A4Y7QIE0"/>
<dbReference type="EMBL" id="ML170160">
    <property type="protein sequence ID" value="TDL26872.1"/>
    <property type="molecule type" value="Genomic_DNA"/>
</dbReference>
<keyword evidence="3" id="KW-1185">Reference proteome</keyword>
<evidence type="ECO:0000256" key="1">
    <source>
        <dbReference type="SAM" id="MobiDB-lite"/>
    </source>
</evidence>